<organism evidence="2 3">
    <name type="scientific">Russula ochroleuca</name>
    <dbReference type="NCBI Taxonomy" id="152965"/>
    <lineage>
        <taxon>Eukaryota</taxon>
        <taxon>Fungi</taxon>
        <taxon>Dikarya</taxon>
        <taxon>Basidiomycota</taxon>
        <taxon>Agaricomycotina</taxon>
        <taxon>Agaricomycetes</taxon>
        <taxon>Russulales</taxon>
        <taxon>Russulaceae</taxon>
        <taxon>Russula</taxon>
    </lineage>
</organism>
<gene>
    <name evidence="2" type="ORF">DFH94DRAFT_373092</name>
</gene>
<protein>
    <submittedName>
        <fullName evidence="2">Uncharacterized protein</fullName>
    </submittedName>
</protein>
<sequence length="269" mass="29996">MVILIFDKQFVDDCITGLPIGDSLEMQWLHHDAHQMESGLLEKTPCLQQQFGVATQTNQDTVDIGGVPPHLRRKLTRHDDRTTRTSCKTSGGMTSILGGAVSDWIHSDHSDEDEAQQPAGAGQIGEYPPRIRWLRKRHLMTLRMTEKCAQQHDSRMMVLAGTQIRVRDPPRSRKRNGGTAYIGKNNESKRRRCSSGVSTTIQRVEDLISSRLPAANMDEAGVVVSCREVAAASPVTGYFSEASDFELGPRRSRRLREKLGSACGTRRDQ</sequence>
<dbReference type="EMBL" id="WHVB01000005">
    <property type="protein sequence ID" value="KAF8482613.1"/>
    <property type="molecule type" value="Genomic_DNA"/>
</dbReference>
<accession>A0A9P5MZS2</accession>
<evidence type="ECO:0000256" key="1">
    <source>
        <dbReference type="SAM" id="MobiDB-lite"/>
    </source>
</evidence>
<name>A0A9P5MZS2_9AGAM</name>
<feature type="region of interest" description="Disordered" evidence="1">
    <location>
        <begin position="168"/>
        <end position="196"/>
    </location>
</feature>
<reference evidence="2" key="2">
    <citation type="journal article" date="2020" name="Nat. Commun.">
        <title>Large-scale genome sequencing of mycorrhizal fungi provides insights into the early evolution of symbiotic traits.</title>
        <authorList>
            <person name="Miyauchi S."/>
            <person name="Kiss E."/>
            <person name="Kuo A."/>
            <person name="Drula E."/>
            <person name="Kohler A."/>
            <person name="Sanchez-Garcia M."/>
            <person name="Morin E."/>
            <person name="Andreopoulos B."/>
            <person name="Barry K.W."/>
            <person name="Bonito G."/>
            <person name="Buee M."/>
            <person name="Carver A."/>
            <person name="Chen C."/>
            <person name="Cichocki N."/>
            <person name="Clum A."/>
            <person name="Culley D."/>
            <person name="Crous P.W."/>
            <person name="Fauchery L."/>
            <person name="Girlanda M."/>
            <person name="Hayes R.D."/>
            <person name="Keri Z."/>
            <person name="LaButti K."/>
            <person name="Lipzen A."/>
            <person name="Lombard V."/>
            <person name="Magnuson J."/>
            <person name="Maillard F."/>
            <person name="Murat C."/>
            <person name="Nolan M."/>
            <person name="Ohm R.A."/>
            <person name="Pangilinan J."/>
            <person name="Pereira M.F."/>
            <person name="Perotto S."/>
            <person name="Peter M."/>
            <person name="Pfister S."/>
            <person name="Riley R."/>
            <person name="Sitrit Y."/>
            <person name="Stielow J.B."/>
            <person name="Szollosi G."/>
            <person name="Zifcakova L."/>
            <person name="Stursova M."/>
            <person name="Spatafora J.W."/>
            <person name="Tedersoo L."/>
            <person name="Vaario L.M."/>
            <person name="Yamada A."/>
            <person name="Yan M."/>
            <person name="Wang P."/>
            <person name="Xu J."/>
            <person name="Bruns T."/>
            <person name="Baldrian P."/>
            <person name="Vilgalys R."/>
            <person name="Dunand C."/>
            <person name="Henrissat B."/>
            <person name="Grigoriev I.V."/>
            <person name="Hibbett D."/>
            <person name="Nagy L.G."/>
            <person name="Martin F.M."/>
        </authorList>
    </citation>
    <scope>NUCLEOTIDE SEQUENCE</scope>
    <source>
        <strain evidence="2">Prilba</strain>
    </source>
</reference>
<dbReference type="OrthoDB" id="10461570at2759"/>
<dbReference type="Proteomes" id="UP000759537">
    <property type="component" value="Unassembled WGS sequence"/>
</dbReference>
<evidence type="ECO:0000313" key="2">
    <source>
        <dbReference type="EMBL" id="KAF8482613.1"/>
    </source>
</evidence>
<proteinExistence type="predicted"/>
<comment type="caution">
    <text evidence="2">The sequence shown here is derived from an EMBL/GenBank/DDBJ whole genome shotgun (WGS) entry which is preliminary data.</text>
</comment>
<dbReference type="AlphaFoldDB" id="A0A9P5MZS2"/>
<keyword evidence="3" id="KW-1185">Reference proteome</keyword>
<reference evidence="2" key="1">
    <citation type="submission" date="2019-10" db="EMBL/GenBank/DDBJ databases">
        <authorList>
            <consortium name="DOE Joint Genome Institute"/>
            <person name="Kuo A."/>
            <person name="Miyauchi S."/>
            <person name="Kiss E."/>
            <person name="Drula E."/>
            <person name="Kohler A."/>
            <person name="Sanchez-Garcia M."/>
            <person name="Andreopoulos B."/>
            <person name="Barry K.W."/>
            <person name="Bonito G."/>
            <person name="Buee M."/>
            <person name="Carver A."/>
            <person name="Chen C."/>
            <person name="Cichocki N."/>
            <person name="Clum A."/>
            <person name="Culley D."/>
            <person name="Crous P.W."/>
            <person name="Fauchery L."/>
            <person name="Girlanda M."/>
            <person name="Hayes R."/>
            <person name="Keri Z."/>
            <person name="LaButti K."/>
            <person name="Lipzen A."/>
            <person name="Lombard V."/>
            <person name="Magnuson J."/>
            <person name="Maillard F."/>
            <person name="Morin E."/>
            <person name="Murat C."/>
            <person name="Nolan M."/>
            <person name="Ohm R."/>
            <person name="Pangilinan J."/>
            <person name="Pereira M."/>
            <person name="Perotto S."/>
            <person name="Peter M."/>
            <person name="Riley R."/>
            <person name="Sitrit Y."/>
            <person name="Stielow B."/>
            <person name="Szollosi G."/>
            <person name="Zifcakova L."/>
            <person name="Stursova M."/>
            <person name="Spatafora J.W."/>
            <person name="Tedersoo L."/>
            <person name="Vaario L.-M."/>
            <person name="Yamada A."/>
            <person name="Yan M."/>
            <person name="Wang P."/>
            <person name="Xu J."/>
            <person name="Bruns T."/>
            <person name="Baldrian P."/>
            <person name="Vilgalys R."/>
            <person name="Henrissat B."/>
            <person name="Grigoriev I.V."/>
            <person name="Hibbett D."/>
            <person name="Nagy L.G."/>
            <person name="Martin F.M."/>
        </authorList>
    </citation>
    <scope>NUCLEOTIDE SEQUENCE</scope>
    <source>
        <strain evidence="2">Prilba</strain>
    </source>
</reference>
<evidence type="ECO:0000313" key="3">
    <source>
        <dbReference type="Proteomes" id="UP000759537"/>
    </source>
</evidence>